<dbReference type="PANTHER" id="PTHR11461:SF211">
    <property type="entry name" value="GH10112P-RELATED"/>
    <property type="match status" value="1"/>
</dbReference>
<evidence type="ECO:0000313" key="6">
    <source>
        <dbReference type="Proteomes" id="UP000031668"/>
    </source>
</evidence>
<protein>
    <submittedName>
        <fullName evidence="5">Glia-derived nexin</fullName>
    </submittedName>
</protein>
<organism evidence="5 6">
    <name type="scientific">Thelohanellus kitauei</name>
    <name type="common">Myxosporean</name>
    <dbReference type="NCBI Taxonomy" id="669202"/>
    <lineage>
        <taxon>Eukaryota</taxon>
        <taxon>Metazoa</taxon>
        <taxon>Cnidaria</taxon>
        <taxon>Myxozoa</taxon>
        <taxon>Myxosporea</taxon>
        <taxon>Bivalvulida</taxon>
        <taxon>Platysporina</taxon>
        <taxon>Myxobolidae</taxon>
        <taxon>Thelohanellus</taxon>
    </lineage>
</organism>
<dbReference type="PANTHER" id="PTHR11461">
    <property type="entry name" value="SERINE PROTEASE INHIBITOR, SERPIN"/>
    <property type="match status" value="1"/>
</dbReference>
<dbReference type="AlphaFoldDB" id="A0A0C2MG21"/>
<dbReference type="Pfam" id="PF00079">
    <property type="entry name" value="Serpin"/>
    <property type="match status" value="1"/>
</dbReference>
<feature type="transmembrane region" description="Helical" evidence="3">
    <location>
        <begin position="25"/>
        <end position="45"/>
    </location>
</feature>
<keyword evidence="3" id="KW-0472">Membrane</keyword>
<dbReference type="InterPro" id="IPR036186">
    <property type="entry name" value="Serpin_sf"/>
</dbReference>
<dbReference type="Proteomes" id="UP000031668">
    <property type="component" value="Unassembled WGS sequence"/>
</dbReference>
<dbReference type="Gene3D" id="2.30.39.10">
    <property type="entry name" value="Alpha-1-antitrypsin, domain 1"/>
    <property type="match status" value="1"/>
</dbReference>
<dbReference type="EMBL" id="JWZT01005543">
    <property type="protein sequence ID" value="KII60626.1"/>
    <property type="molecule type" value="Genomic_DNA"/>
</dbReference>
<feature type="domain" description="Serpin" evidence="4">
    <location>
        <begin position="10"/>
        <end position="371"/>
    </location>
</feature>
<dbReference type="GO" id="GO:0005615">
    <property type="term" value="C:extracellular space"/>
    <property type="evidence" value="ECO:0007669"/>
    <property type="project" value="InterPro"/>
</dbReference>
<evidence type="ECO:0000313" key="5">
    <source>
        <dbReference type="EMBL" id="KII60626.1"/>
    </source>
</evidence>
<keyword evidence="6" id="KW-1185">Reference proteome</keyword>
<dbReference type="SUPFAM" id="SSF56574">
    <property type="entry name" value="Serpins"/>
    <property type="match status" value="1"/>
</dbReference>
<dbReference type="InterPro" id="IPR042178">
    <property type="entry name" value="Serpin_sf_1"/>
</dbReference>
<dbReference type="SMART" id="SM00093">
    <property type="entry name" value="SERPIN"/>
    <property type="match status" value="1"/>
</dbReference>
<accession>A0A0C2MG21</accession>
<dbReference type="Gene3D" id="3.30.497.10">
    <property type="entry name" value="Antithrombin, subunit I, domain 2"/>
    <property type="match status" value="1"/>
</dbReference>
<evidence type="ECO:0000256" key="1">
    <source>
        <dbReference type="ARBA" id="ARBA00009500"/>
    </source>
</evidence>
<name>A0A0C2MG21_THEKT</name>
<dbReference type="InterPro" id="IPR000215">
    <property type="entry name" value="Serpin_fam"/>
</dbReference>
<dbReference type="InterPro" id="IPR023796">
    <property type="entry name" value="Serpin_dom"/>
</dbReference>
<dbReference type="GO" id="GO:0004867">
    <property type="term" value="F:serine-type endopeptidase inhibitor activity"/>
    <property type="evidence" value="ECO:0007669"/>
    <property type="project" value="InterPro"/>
</dbReference>
<proteinExistence type="inferred from homology"/>
<evidence type="ECO:0000256" key="3">
    <source>
        <dbReference type="SAM" id="Phobius"/>
    </source>
</evidence>
<gene>
    <name evidence="5" type="ORF">RF11_02137</name>
</gene>
<evidence type="ECO:0000259" key="4">
    <source>
        <dbReference type="SMART" id="SM00093"/>
    </source>
</evidence>
<dbReference type="OrthoDB" id="678831at2759"/>
<reference evidence="5 6" key="1">
    <citation type="journal article" date="2014" name="Genome Biol. Evol.">
        <title>The genome of the myxosporean Thelohanellus kitauei shows adaptations to nutrient acquisition within its fish host.</title>
        <authorList>
            <person name="Yang Y."/>
            <person name="Xiong J."/>
            <person name="Zhou Z."/>
            <person name="Huo F."/>
            <person name="Miao W."/>
            <person name="Ran C."/>
            <person name="Liu Y."/>
            <person name="Zhang J."/>
            <person name="Feng J."/>
            <person name="Wang M."/>
            <person name="Wang M."/>
            <person name="Wang L."/>
            <person name="Yao B."/>
        </authorList>
    </citation>
    <scope>NUCLEOTIDE SEQUENCE [LARGE SCALE GENOMIC DNA]</scope>
    <source>
        <strain evidence="5">Wuqing</strain>
    </source>
</reference>
<keyword evidence="3" id="KW-1133">Transmembrane helix</keyword>
<dbReference type="InterPro" id="IPR042185">
    <property type="entry name" value="Serpin_sf_2"/>
</dbReference>
<sequence length="375" mass="44167">MVDNVNEMTLKLANFLLTENQQLNMVSISGVIAYMTLSLITIGLLGPSKYELLDFLNCSYSLEEYSYPEYFLIYKCMDVSALDDFSKIGSVKTAIFHSKPALEYFKQIALESFDIDLQSIHSRNNEHQLLTIIHWSKTLKDVPFNILHHEPIKIKLSLLLISEYFIHFQWKTPFDVQSTKKTVFVDCYNNNRDVEIMRMVDYLRYYDDSELKAWIVFVALEDTDVFAAIVLPYYKNRLVDVLKKMSSKKMETWFHSSFPQRIDLRLPKFGFINKSRLRYFMLFHKLNSLFDRGEADFTNLVKDGGYINDYYHYSSIKINEYGSYNTTVRRSSLRLRGGSSTKLFFVSRPFIFYLYKSTNNLTLYFSVITQPLNYI</sequence>
<comment type="similarity">
    <text evidence="1 2">Belongs to the serpin family.</text>
</comment>
<keyword evidence="3" id="KW-0812">Transmembrane</keyword>
<evidence type="ECO:0000256" key="2">
    <source>
        <dbReference type="RuleBase" id="RU000411"/>
    </source>
</evidence>
<comment type="caution">
    <text evidence="5">The sequence shown here is derived from an EMBL/GenBank/DDBJ whole genome shotgun (WGS) entry which is preliminary data.</text>
</comment>